<comment type="pathway">
    <text evidence="3">Isoprenoid biosynthesis; dimethylallyl diphosphate biosynthesis; dimethylallyl diphosphate from isopentenyl diphosphate: step 1/1.</text>
</comment>
<keyword evidence="6" id="KW-0414">Isoprene biosynthesis</keyword>
<evidence type="ECO:0000256" key="4">
    <source>
        <dbReference type="ARBA" id="ARBA00007579"/>
    </source>
</evidence>
<dbReference type="EC" id="5.3.3.2" evidence="5"/>
<evidence type="ECO:0000256" key="5">
    <source>
        <dbReference type="ARBA" id="ARBA00012057"/>
    </source>
</evidence>
<dbReference type="InterPro" id="IPR000086">
    <property type="entry name" value="NUDIX_hydrolase_dom"/>
</dbReference>
<protein>
    <recommendedName>
        <fullName evidence="5">isopentenyl-diphosphate Delta-isomerase</fullName>
        <ecNumber evidence="5">5.3.3.2</ecNumber>
    </recommendedName>
</protein>
<evidence type="ECO:0000256" key="3">
    <source>
        <dbReference type="ARBA" id="ARBA00004826"/>
    </source>
</evidence>
<dbReference type="GO" id="GO:0009240">
    <property type="term" value="P:isopentenyl diphosphate biosynthetic process"/>
    <property type="evidence" value="ECO:0007669"/>
    <property type="project" value="TreeGrafter"/>
</dbReference>
<proteinExistence type="inferred from homology"/>
<evidence type="ECO:0000313" key="9">
    <source>
        <dbReference type="Proteomes" id="UP000095287"/>
    </source>
</evidence>
<evidence type="ECO:0000256" key="1">
    <source>
        <dbReference type="ARBA" id="ARBA00000374"/>
    </source>
</evidence>
<dbReference type="PROSITE" id="PS51462">
    <property type="entry name" value="NUDIX"/>
    <property type="match status" value="1"/>
</dbReference>
<name>A0A1I7Y8E1_9BILA</name>
<dbReference type="InterPro" id="IPR015797">
    <property type="entry name" value="NUDIX_hydrolase-like_dom_sf"/>
</dbReference>
<organism evidence="9 10">
    <name type="scientific">Steinernema glaseri</name>
    <dbReference type="NCBI Taxonomy" id="37863"/>
    <lineage>
        <taxon>Eukaryota</taxon>
        <taxon>Metazoa</taxon>
        <taxon>Ecdysozoa</taxon>
        <taxon>Nematoda</taxon>
        <taxon>Chromadorea</taxon>
        <taxon>Rhabditida</taxon>
        <taxon>Tylenchina</taxon>
        <taxon>Panagrolaimomorpha</taxon>
        <taxon>Strongyloidoidea</taxon>
        <taxon>Steinernematidae</taxon>
        <taxon>Steinernema</taxon>
    </lineage>
</organism>
<dbReference type="WBParaSite" id="L893_g13796.t1">
    <property type="protein sequence ID" value="L893_g13796.t1"/>
    <property type="gene ID" value="L893_g13796"/>
</dbReference>
<dbReference type="Gene3D" id="3.90.79.10">
    <property type="entry name" value="Nucleoside Triphosphate Pyrophosphohydrolase"/>
    <property type="match status" value="1"/>
</dbReference>
<reference evidence="10" key="1">
    <citation type="submission" date="2016-11" db="UniProtKB">
        <authorList>
            <consortium name="WormBaseParasite"/>
        </authorList>
    </citation>
    <scope>IDENTIFICATION</scope>
</reference>
<dbReference type="InterPro" id="IPR011876">
    <property type="entry name" value="IsopentenylPP_isomerase_typ1"/>
</dbReference>
<evidence type="ECO:0000256" key="7">
    <source>
        <dbReference type="ARBA" id="ARBA00023235"/>
    </source>
</evidence>
<dbReference type="GO" id="GO:0005737">
    <property type="term" value="C:cytoplasm"/>
    <property type="evidence" value="ECO:0007669"/>
    <property type="project" value="TreeGrafter"/>
</dbReference>
<dbReference type="PANTHER" id="PTHR10885">
    <property type="entry name" value="ISOPENTENYL-DIPHOSPHATE DELTA-ISOMERASE"/>
    <property type="match status" value="1"/>
</dbReference>
<accession>A0A1I7Y8E1</accession>
<sequence>MNSTKIVRGLSQGVLSRVNNVQAQYLTEQCIAVDEQDRPLRGVSKSECHHTSSAVLHRAFSVFLFTPARELVLQKRSDTKITFPSVWTNSCCSHPLYTAEEMETEDALGVRRAAQRKLDHELGVGSIDVDRMSVMGRFLYDAKMSGGEWMEHELDYAIIIKDFDVKTLKANPEEVSEVRMVSKEGLAEMMSSGNIALIS</sequence>
<evidence type="ECO:0000256" key="2">
    <source>
        <dbReference type="ARBA" id="ARBA00003951"/>
    </source>
</evidence>
<dbReference type="PIRSF" id="PIRSF018427">
    <property type="entry name" value="Isopntndiph_ism"/>
    <property type="match status" value="1"/>
</dbReference>
<dbReference type="CDD" id="cd02885">
    <property type="entry name" value="NUDIX_IPP_Isomerase"/>
    <property type="match status" value="1"/>
</dbReference>
<dbReference type="PANTHER" id="PTHR10885:SF0">
    <property type="entry name" value="ISOPENTENYL-DIPHOSPHATE DELTA-ISOMERASE"/>
    <property type="match status" value="1"/>
</dbReference>
<comment type="similarity">
    <text evidence="4">Belongs to the IPP isomerase type 1 family.</text>
</comment>
<keyword evidence="7" id="KW-0413">Isomerase</keyword>
<evidence type="ECO:0000259" key="8">
    <source>
        <dbReference type="PROSITE" id="PS51462"/>
    </source>
</evidence>
<dbReference type="Pfam" id="PF00293">
    <property type="entry name" value="NUDIX"/>
    <property type="match status" value="1"/>
</dbReference>
<dbReference type="GO" id="GO:0004452">
    <property type="term" value="F:isopentenyl-diphosphate delta-isomerase activity"/>
    <property type="evidence" value="ECO:0007669"/>
    <property type="project" value="UniProtKB-EC"/>
</dbReference>
<keyword evidence="9" id="KW-1185">Reference proteome</keyword>
<dbReference type="Proteomes" id="UP000095287">
    <property type="component" value="Unplaced"/>
</dbReference>
<evidence type="ECO:0000256" key="6">
    <source>
        <dbReference type="ARBA" id="ARBA00023229"/>
    </source>
</evidence>
<comment type="catalytic activity">
    <reaction evidence="1">
        <text>isopentenyl diphosphate = dimethylallyl diphosphate</text>
        <dbReference type="Rhea" id="RHEA:23284"/>
        <dbReference type="ChEBI" id="CHEBI:57623"/>
        <dbReference type="ChEBI" id="CHEBI:128769"/>
        <dbReference type="EC" id="5.3.3.2"/>
    </reaction>
</comment>
<comment type="function">
    <text evidence="2">Catalyzes the 1,3-allylic rearrangement of the homoallylic substrate isopentenyl (IPP) to its highly electrophilic allylic isomer, dimethylallyl diphosphate (DMAPP).</text>
</comment>
<dbReference type="UniPathway" id="UPA00059">
    <property type="reaction ID" value="UER00104"/>
</dbReference>
<dbReference type="NCBIfam" id="TIGR02150">
    <property type="entry name" value="IPP_isom_1"/>
    <property type="match status" value="1"/>
</dbReference>
<dbReference type="SUPFAM" id="SSF55811">
    <property type="entry name" value="Nudix"/>
    <property type="match status" value="1"/>
</dbReference>
<dbReference type="AlphaFoldDB" id="A0A1I7Y8E1"/>
<feature type="domain" description="Nudix hydrolase" evidence="8">
    <location>
        <begin position="55"/>
        <end position="199"/>
    </location>
</feature>
<evidence type="ECO:0000313" key="10">
    <source>
        <dbReference type="WBParaSite" id="L893_g13796.t1"/>
    </source>
</evidence>
<dbReference type="GO" id="GO:0050992">
    <property type="term" value="P:dimethylallyl diphosphate biosynthetic process"/>
    <property type="evidence" value="ECO:0007669"/>
    <property type="project" value="UniProtKB-UniPathway"/>
</dbReference>